<keyword evidence="3" id="KW-1185">Reference proteome</keyword>
<proteinExistence type="predicted"/>
<evidence type="ECO:0000313" key="3">
    <source>
        <dbReference type="Proteomes" id="UP001500827"/>
    </source>
</evidence>
<reference evidence="3" key="1">
    <citation type="journal article" date="2019" name="Int. J. Syst. Evol. Microbiol.">
        <title>The Global Catalogue of Microorganisms (GCM) 10K type strain sequencing project: providing services to taxonomists for standard genome sequencing and annotation.</title>
        <authorList>
            <consortium name="The Broad Institute Genomics Platform"/>
            <consortium name="The Broad Institute Genome Sequencing Center for Infectious Disease"/>
            <person name="Wu L."/>
            <person name="Ma J."/>
        </authorList>
    </citation>
    <scope>NUCLEOTIDE SEQUENCE [LARGE SCALE GENOMIC DNA]</scope>
    <source>
        <strain evidence="3">JCM 17543</strain>
    </source>
</reference>
<accession>A0ABP7L679</accession>
<name>A0ABP7L679_9SPHN</name>
<dbReference type="Proteomes" id="UP001500827">
    <property type="component" value="Unassembled WGS sequence"/>
</dbReference>
<dbReference type="EMBL" id="BAABBM010000001">
    <property type="protein sequence ID" value="GAA3894902.1"/>
    <property type="molecule type" value="Genomic_DNA"/>
</dbReference>
<evidence type="ECO:0000313" key="2">
    <source>
        <dbReference type="EMBL" id="GAA3894902.1"/>
    </source>
</evidence>
<evidence type="ECO:0000256" key="1">
    <source>
        <dbReference type="SAM" id="SignalP"/>
    </source>
</evidence>
<feature type="chain" id="PRO_5045395391" evidence="1">
    <location>
        <begin position="26"/>
        <end position="105"/>
    </location>
</feature>
<feature type="signal peptide" evidence="1">
    <location>
        <begin position="1"/>
        <end position="25"/>
    </location>
</feature>
<protein>
    <submittedName>
        <fullName evidence="2">Uncharacterized protein</fullName>
    </submittedName>
</protein>
<sequence length="105" mass="11400">MRYVAPSALAILMIVGCNTAPPELAAGFPVRNEARAISIAKYVCRRETVPGLQWRASFIASKRKWIVDTEPSVHKSGDPLRVVDIPIDGPLPSLCQASLYDLVGP</sequence>
<organism evidence="2 3">
    <name type="scientific">Sphingomonas limnosediminicola</name>
    <dbReference type="NCBI Taxonomy" id="940133"/>
    <lineage>
        <taxon>Bacteria</taxon>
        <taxon>Pseudomonadati</taxon>
        <taxon>Pseudomonadota</taxon>
        <taxon>Alphaproteobacteria</taxon>
        <taxon>Sphingomonadales</taxon>
        <taxon>Sphingomonadaceae</taxon>
        <taxon>Sphingomonas</taxon>
    </lineage>
</organism>
<dbReference type="PROSITE" id="PS51257">
    <property type="entry name" value="PROKAR_LIPOPROTEIN"/>
    <property type="match status" value="1"/>
</dbReference>
<gene>
    <name evidence="2" type="ORF">GCM10022276_12520</name>
</gene>
<keyword evidence="1" id="KW-0732">Signal</keyword>
<comment type="caution">
    <text evidence="2">The sequence shown here is derived from an EMBL/GenBank/DDBJ whole genome shotgun (WGS) entry which is preliminary data.</text>
</comment>